<evidence type="ECO:0000256" key="4">
    <source>
        <dbReference type="ARBA" id="ARBA00023002"/>
    </source>
</evidence>
<evidence type="ECO:0000259" key="6">
    <source>
        <dbReference type="SMART" id="SM00702"/>
    </source>
</evidence>
<dbReference type="RefSeq" id="WP_229522101.1">
    <property type="nucleotide sequence ID" value="NZ_CP065053.1"/>
</dbReference>
<evidence type="ECO:0000313" key="7">
    <source>
        <dbReference type="EMBL" id="QPI51213.1"/>
    </source>
</evidence>
<evidence type="ECO:0000256" key="3">
    <source>
        <dbReference type="ARBA" id="ARBA00022964"/>
    </source>
</evidence>
<keyword evidence="4" id="KW-0560">Oxidoreductase</keyword>
<feature type="domain" description="Prolyl 4-hydroxylase alpha subunit" evidence="6">
    <location>
        <begin position="8"/>
        <end position="176"/>
    </location>
</feature>
<dbReference type="PANTHER" id="PTHR10869">
    <property type="entry name" value="PROLYL 4-HYDROXYLASE ALPHA SUBUNIT"/>
    <property type="match status" value="1"/>
</dbReference>
<dbReference type="EMBL" id="CP065053">
    <property type="protein sequence ID" value="QPI51213.1"/>
    <property type="molecule type" value="Genomic_DNA"/>
</dbReference>
<comment type="cofactor">
    <cofactor evidence="1">
        <name>L-ascorbate</name>
        <dbReference type="ChEBI" id="CHEBI:38290"/>
    </cofactor>
</comment>
<name>A0AA49A939_9BURK</name>
<keyword evidence="5" id="KW-0408">Iron</keyword>
<dbReference type="SMART" id="SM00702">
    <property type="entry name" value="P4Hc"/>
    <property type="match status" value="1"/>
</dbReference>
<dbReference type="Pfam" id="PF13640">
    <property type="entry name" value="2OG-FeII_Oxy_3"/>
    <property type="match status" value="1"/>
</dbReference>
<dbReference type="PANTHER" id="PTHR10869:SF236">
    <property type="entry name" value="PROLYL 4-HYDROXYLASE ALPHA SUBUNIT DOMAIN-CONTAINING PROTEIN"/>
    <property type="match status" value="1"/>
</dbReference>
<dbReference type="InterPro" id="IPR045054">
    <property type="entry name" value="P4HA-like"/>
</dbReference>
<sequence>MRVVPHAPTVFSIDGFLDARECGELIALAEARGFAAAAVRTAQGARPMPAIRNNERAQFEAPDWIALLWQRLAAAGMPELDGHAAVGLPRELRFYKYATGQRFKMHKDGPWNEDGLSSKLTFLVYLNEGYEGGDTVFKEFRVTPGTGSALLFVHDTWHEGAALTGGIKYVLRSDVLYGAGKPQQDPSTAPMFPSIHPT</sequence>
<reference evidence="7 8" key="1">
    <citation type="submission" date="2020-11" db="EMBL/GenBank/DDBJ databases">
        <authorList>
            <person name="Sun Q."/>
        </authorList>
    </citation>
    <scope>NUCLEOTIDE SEQUENCE [LARGE SCALE GENOMIC DNA]</scope>
    <source>
        <strain evidence="7 8">P8398</strain>
    </source>
</reference>
<dbReference type="InterPro" id="IPR006620">
    <property type="entry name" value="Pro_4_hyd_alph"/>
</dbReference>
<evidence type="ECO:0000256" key="2">
    <source>
        <dbReference type="ARBA" id="ARBA00022723"/>
    </source>
</evidence>
<keyword evidence="2" id="KW-0479">Metal-binding</keyword>
<proteinExistence type="predicted"/>
<evidence type="ECO:0000256" key="1">
    <source>
        <dbReference type="ARBA" id="ARBA00001961"/>
    </source>
</evidence>
<keyword evidence="3" id="KW-0223">Dioxygenase</keyword>
<keyword evidence="8" id="KW-1185">Reference proteome</keyword>
<evidence type="ECO:0000313" key="8">
    <source>
        <dbReference type="Proteomes" id="UP000662888"/>
    </source>
</evidence>
<accession>A0AA49A939</accession>
<gene>
    <name evidence="7" type="ORF">IV454_06710</name>
</gene>
<dbReference type="InterPro" id="IPR044862">
    <property type="entry name" value="Pro_4_hyd_alph_FE2OG_OXY"/>
</dbReference>
<dbReference type="Proteomes" id="UP000662888">
    <property type="component" value="Chromosome"/>
</dbReference>
<dbReference type="Gene3D" id="2.60.120.620">
    <property type="entry name" value="q2cbj1_9rhob like domain"/>
    <property type="match status" value="1"/>
</dbReference>
<organism evidence="7 8">
    <name type="scientific">Massilia antarctica</name>
    <dbReference type="NCBI Taxonomy" id="2765360"/>
    <lineage>
        <taxon>Bacteria</taxon>
        <taxon>Pseudomonadati</taxon>
        <taxon>Pseudomonadota</taxon>
        <taxon>Betaproteobacteria</taxon>
        <taxon>Burkholderiales</taxon>
        <taxon>Oxalobacteraceae</taxon>
        <taxon>Telluria group</taxon>
        <taxon>Massilia</taxon>
    </lineage>
</organism>
<protein>
    <submittedName>
        <fullName evidence="7">2OG-Fe(II) oxygenase</fullName>
    </submittedName>
</protein>
<evidence type="ECO:0000256" key="5">
    <source>
        <dbReference type="ARBA" id="ARBA00023004"/>
    </source>
</evidence>